<keyword evidence="3 5" id="KW-0413">Isomerase</keyword>
<dbReference type="Gene3D" id="2.40.100.10">
    <property type="entry name" value="Cyclophilin-like"/>
    <property type="match status" value="1"/>
</dbReference>
<dbReference type="GO" id="GO:0003755">
    <property type="term" value="F:peptidyl-prolyl cis-trans isomerase activity"/>
    <property type="evidence" value="ECO:0007669"/>
    <property type="project" value="UniProtKB-KW"/>
</dbReference>
<dbReference type="AlphaFoldDB" id="T1BLT7"/>
<evidence type="ECO:0000256" key="2">
    <source>
        <dbReference type="ARBA" id="ARBA00023110"/>
    </source>
</evidence>
<protein>
    <recommendedName>
        <fullName evidence="1">peptidylprolyl isomerase</fullName>
        <ecNumber evidence="1">5.2.1.8</ecNumber>
    </recommendedName>
</protein>
<dbReference type="PANTHER" id="PTHR45625">
    <property type="entry name" value="PEPTIDYL-PROLYL CIS-TRANS ISOMERASE-RELATED"/>
    <property type="match status" value="1"/>
</dbReference>
<dbReference type="InterPro" id="IPR024936">
    <property type="entry name" value="Cyclophilin-type_PPIase"/>
</dbReference>
<dbReference type="PRINTS" id="PR00153">
    <property type="entry name" value="CSAPPISMRASE"/>
</dbReference>
<dbReference type="EC" id="5.2.1.8" evidence="1"/>
<dbReference type="PANTHER" id="PTHR45625:SF4">
    <property type="entry name" value="PEPTIDYLPROLYL ISOMERASE DOMAIN AND WD REPEAT-CONTAINING PROTEIN 1"/>
    <property type="match status" value="1"/>
</dbReference>
<dbReference type="EMBL" id="AUZY01003041">
    <property type="protein sequence ID" value="EQD70732.1"/>
    <property type="molecule type" value="Genomic_DNA"/>
</dbReference>
<evidence type="ECO:0000256" key="1">
    <source>
        <dbReference type="ARBA" id="ARBA00013194"/>
    </source>
</evidence>
<feature type="domain" description="PPIase cyclophilin-type" evidence="4">
    <location>
        <begin position="10"/>
        <end position="154"/>
    </location>
</feature>
<evidence type="ECO:0000313" key="5">
    <source>
        <dbReference type="EMBL" id="EQD70732.1"/>
    </source>
</evidence>
<evidence type="ECO:0000256" key="3">
    <source>
        <dbReference type="ARBA" id="ARBA00023235"/>
    </source>
</evidence>
<organism evidence="5">
    <name type="scientific">mine drainage metagenome</name>
    <dbReference type="NCBI Taxonomy" id="410659"/>
    <lineage>
        <taxon>unclassified sequences</taxon>
        <taxon>metagenomes</taxon>
        <taxon>ecological metagenomes</taxon>
    </lineage>
</organism>
<dbReference type="Pfam" id="PF00160">
    <property type="entry name" value="Pro_isomerase"/>
    <property type="match status" value="1"/>
</dbReference>
<dbReference type="InterPro" id="IPR020892">
    <property type="entry name" value="Cyclophilin-type_PPIase_CS"/>
</dbReference>
<sequence length="156" mass="16787">MMANPRAKIDTTLGVIEAELYMDKAPITAGNFKTLTEKGFYDGLIFHRVIDGFMIQTGCPKGTGTGGPGYTIRDEFGPGLKHETEGTLSMANAGPNTGGSQFFITLAPTPWLDGKHAIFGRVVKGMEVVRSIGKTPTDGQDRPRTPIRMVRLTVSA</sequence>
<dbReference type="PROSITE" id="PS50072">
    <property type="entry name" value="CSA_PPIASE_2"/>
    <property type="match status" value="1"/>
</dbReference>
<dbReference type="InterPro" id="IPR002130">
    <property type="entry name" value="Cyclophilin-type_PPIase_dom"/>
</dbReference>
<comment type="caution">
    <text evidence="5">The sequence shown here is derived from an EMBL/GenBank/DDBJ whole genome shotgun (WGS) entry which is preliminary data.</text>
</comment>
<reference evidence="5" key="2">
    <citation type="journal article" date="2014" name="ISME J.">
        <title>Microbial stratification in low pH oxic and suboxic macroscopic growths along an acid mine drainage.</title>
        <authorList>
            <person name="Mendez-Garcia C."/>
            <person name="Mesa V."/>
            <person name="Sprenger R.R."/>
            <person name="Richter M."/>
            <person name="Diez M.S."/>
            <person name="Solano J."/>
            <person name="Bargiela R."/>
            <person name="Golyshina O.V."/>
            <person name="Manteca A."/>
            <person name="Ramos J.L."/>
            <person name="Gallego J.R."/>
            <person name="Llorente I."/>
            <person name="Martins Dos Santos V.A."/>
            <person name="Jensen O.N."/>
            <person name="Pelaez A.I."/>
            <person name="Sanchez J."/>
            <person name="Ferrer M."/>
        </authorList>
    </citation>
    <scope>NUCLEOTIDE SEQUENCE</scope>
</reference>
<dbReference type="SUPFAM" id="SSF50891">
    <property type="entry name" value="Cyclophilin-like"/>
    <property type="match status" value="1"/>
</dbReference>
<proteinExistence type="predicted"/>
<evidence type="ECO:0000259" key="4">
    <source>
        <dbReference type="PROSITE" id="PS50072"/>
    </source>
</evidence>
<dbReference type="GO" id="GO:0006457">
    <property type="term" value="P:protein folding"/>
    <property type="evidence" value="ECO:0007669"/>
    <property type="project" value="InterPro"/>
</dbReference>
<gene>
    <name evidence="5" type="ORF">B1B_04844</name>
</gene>
<name>T1BLT7_9ZZZZ</name>
<dbReference type="CDD" id="cd00317">
    <property type="entry name" value="cyclophilin"/>
    <property type="match status" value="1"/>
</dbReference>
<dbReference type="PIRSF" id="PIRSF001467">
    <property type="entry name" value="Peptidylpro_ismrse"/>
    <property type="match status" value="1"/>
</dbReference>
<keyword evidence="2" id="KW-0697">Rotamase</keyword>
<reference evidence="5" key="1">
    <citation type="submission" date="2013-08" db="EMBL/GenBank/DDBJ databases">
        <authorList>
            <person name="Mendez C."/>
            <person name="Richter M."/>
            <person name="Ferrer M."/>
            <person name="Sanchez J."/>
        </authorList>
    </citation>
    <scope>NUCLEOTIDE SEQUENCE</scope>
</reference>
<accession>T1BLT7</accession>
<dbReference type="InterPro" id="IPR029000">
    <property type="entry name" value="Cyclophilin-like_dom_sf"/>
</dbReference>
<dbReference type="InterPro" id="IPR044666">
    <property type="entry name" value="Cyclophilin_A-like"/>
</dbReference>
<dbReference type="PROSITE" id="PS00170">
    <property type="entry name" value="CSA_PPIASE_1"/>
    <property type="match status" value="1"/>
</dbReference>